<dbReference type="AlphaFoldDB" id="A0A7J8EKN3"/>
<organism evidence="2 3">
    <name type="scientific">Rousettus aegyptiacus</name>
    <name type="common">Egyptian fruit bat</name>
    <name type="synonym">Pteropus aegyptiacus</name>
    <dbReference type="NCBI Taxonomy" id="9407"/>
    <lineage>
        <taxon>Eukaryota</taxon>
        <taxon>Metazoa</taxon>
        <taxon>Chordata</taxon>
        <taxon>Craniata</taxon>
        <taxon>Vertebrata</taxon>
        <taxon>Euteleostomi</taxon>
        <taxon>Mammalia</taxon>
        <taxon>Eutheria</taxon>
        <taxon>Laurasiatheria</taxon>
        <taxon>Chiroptera</taxon>
        <taxon>Yinpterochiroptera</taxon>
        <taxon>Pteropodoidea</taxon>
        <taxon>Pteropodidae</taxon>
        <taxon>Rousettinae</taxon>
        <taxon>Rousettus</taxon>
    </lineage>
</organism>
<sequence length="154" mass="16555">MTFNPQKTPTRDVTAFIVKSMLQPGQGDATRAWEHSASPTQTVSQQPFPDLCAPTREAPGPGGVHSQGARDGSMEANPLWTAFFSQQRPRPSWCQSPPAASLPVALTPCRGSGRLCKVYHRRPLLALFSPSSFLRAQGTAGRTVGGLQACPKRV</sequence>
<comment type="caution">
    <text evidence="2">The sequence shown here is derived from an EMBL/GenBank/DDBJ whole genome shotgun (WGS) entry which is preliminary data.</text>
</comment>
<feature type="region of interest" description="Disordered" evidence="1">
    <location>
        <begin position="27"/>
        <end position="72"/>
    </location>
</feature>
<protein>
    <submittedName>
        <fullName evidence="2">Uncharacterized protein</fullName>
    </submittedName>
</protein>
<name>A0A7J8EKN3_ROUAE</name>
<dbReference type="EMBL" id="JACASE010000009">
    <property type="protein sequence ID" value="KAF6435835.1"/>
    <property type="molecule type" value="Genomic_DNA"/>
</dbReference>
<keyword evidence="3" id="KW-1185">Reference proteome</keyword>
<evidence type="ECO:0000256" key="1">
    <source>
        <dbReference type="SAM" id="MobiDB-lite"/>
    </source>
</evidence>
<evidence type="ECO:0000313" key="3">
    <source>
        <dbReference type="Proteomes" id="UP000593571"/>
    </source>
</evidence>
<reference evidence="2 3" key="1">
    <citation type="journal article" date="2020" name="Nature">
        <title>Six reference-quality genomes reveal evolution of bat adaptations.</title>
        <authorList>
            <person name="Jebb D."/>
            <person name="Huang Z."/>
            <person name="Pippel M."/>
            <person name="Hughes G.M."/>
            <person name="Lavrichenko K."/>
            <person name="Devanna P."/>
            <person name="Winkler S."/>
            <person name="Jermiin L.S."/>
            <person name="Skirmuntt E.C."/>
            <person name="Katzourakis A."/>
            <person name="Burkitt-Gray L."/>
            <person name="Ray D.A."/>
            <person name="Sullivan K.A.M."/>
            <person name="Roscito J.G."/>
            <person name="Kirilenko B.M."/>
            <person name="Davalos L.M."/>
            <person name="Corthals A.P."/>
            <person name="Power M.L."/>
            <person name="Jones G."/>
            <person name="Ransome R.D."/>
            <person name="Dechmann D.K.N."/>
            <person name="Locatelli A.G."/>
            <person name="Puechmaille S.J."/>
            <person name="Fedrigo O."/>
            <person name="Jarvis E.D."/>
            <person name="Hiller M."/>
            <person name="Vernes S.C."/>
            <person name="Myers E.W."/>
            <person name="Teeling E.C."/>
        </authorList>
    </citation>
    <scope>NUCLEOTIDE SEQUENCE [LARGE SCALE GENOMIC DNA]</scope>
    <source>
        <strain evidence="2">MRouAeg1</strain>
        <tissue evidence="2">Muscle</tissue>
    </source>
</reference>
<dbReference type="Proteomes" id="UP000593571">
    <property type="component" value="Unassembled WGS sequence"/>
</dbReference>
<feature type="compositionally biased region" description="Polar residues" evidence="1">
    <location>
        <begin position="37"/>
        <end position="47"/>
    </location>
</feature>
<evidence type="ECO:0000313" key="2">
    <source>
        <dbReference type="EMBL" id="KAF6435835.1"/>
    </source>
</evidence>
<gene>
    <name evidence="2" type="ORF">HJG63_012558</name>
</gene>
<accession>A0A7J8EKN3</accession>
<proteinExistence type="predicted"/>